<protein>
    <submittedName>
        <fullName evidence="1">Uncharacterized protein</fullName>
    </submittedName>
</protein>
<organism evidence="1 2">
    <name type="scientific">Ceriporiopsis subvermispora (strain B)</name>
    <name type="common">White-rot fungus</name>
    <name type="synonym">Gelatoporia subvermispora</name>
    <dbReference type="NCBI Taxonomy" id="914234"/>
    <lineage>
        <taxon>Eukaryota</taxon>
        <taxon>Fungi</taxon>
        <taxon>Dikarya</taxon>
        <taxon>Basidiomycota</taxon>
        <taxon>Agaricomycotina</taxon>
        <taxon>Agaricomycetes</taxon>
        <taxon>Polyporales</taxon>
        <taxon>Gelatoporiaceae</taxon>
        <taxon>Gelatoporia</taxon>
    </lineage>
</organism>
<accession>M2RAV3</accession>
<dbReference type="AlphaFoldDB" id="M2RAV3"/>
<gene>
    <name evidence="1" type="ORF">CERSUDRAFT_110107</name>
</gene>
<proteinExistence type="predicted"/>
<name>M2RAV3_CERS8</name>
<evidence type="ECO:0000313" key="2">
    <source>
        <dbReference type="Proteomes" id="UP000016930"/>
    </source>
</evidence>
<reference evidence="1 2" key="1">
    <citation type="journal article" date="2012" name="Proc. Natl. Acad. Sci. U.S.A.">
        <title>Comparative genomics of Ceriporiopsis subvermispora and Phanerochaete chrysosporium provide insight into selective ligninolysis.</title>
        <authorList>
            <person name="Fernandez-Fueyo E."/>
            <person name="Ruiz-Duenas F.J."/>
            <person name="Ferreira P."/>
            <person name="Floudas D."/>
            <person name="Hibbett D.S."/>
            <person name="Canessa P."/>
            <person name="Larrondo L.F."/>
            <person name="James T.Y."/>
            <person name="Seelenfreund D."/>
            <person name="Lobos S."/>
            <person name="Polanco R."/>
            <person name="Tello M."/>
            <person name="Honda Y."/>
            <person name="Watanabe T."/>
            <person name="Watanabe T."/>
            <person name="Ryu J.S."/>
            <person name="Kubicek C.P."/>
            <person name="Schmoll M."/>
            <person name="Gaskell J."/>
            <person name="Hammel K.E."/>
            <person name="St John F.J."/>
            <person name="Vanden Wymelenberg A."/>
            <person name="Sabat G."/>
            <person name="Splinter BonDurant S."/>
            <person name="Syed K."/>
            <person name="Yadav J.S."/>
            <person name="Doddapaneni H."/>
            <person name="Subramanian V."/>
            <person name="Lavin J.L."/>
            <person name="Oguiza J.A."/>
            <person name="Perez G."/>
            <person name="Pisabarro A.G."/>
            <person name="Ramirez L."/>
            <person name="Santoyo F."/>
            <person name="Master E."/>
            <person name="Coutinho P.M."/>
            <person name="Henrissat B."/>
            <person name="Lombard V."/>
            <person name="Magnuson J.K."/>
            <person name="Kuees U."/>
            <person name="Hori C."/>
            <person name="Igarashi K."/>
            <person name="Samejima M."/>
            <person name="Held B.W."/>
            <person name="Barry K.W."/>
            <person name="LaButti K.M."/>
            <person name="Lapidus A."/>
            <person name="Lindquist E.A."/>
            <person name="Lucas S.M."/>
            <person name="Riley R."/>
            <person name="Salamov A.A."/>
            <person name="Hoffmeister D."/>
            <person name="Schwenk D."/>
            <person name="Hadar Y."/>
            <person name="Yarden O."/>
            <person name="de Vries R.P."/>
            <person name="Wiebenga A."/>
            <person name="Stenlid J."/>
            <person name="Eastwood D."/>
            <person name="Grigoriev I.V."/>
            <person name="Berka R.M."/>
            <person name="Blanchette R.A."/>
            <person name="Kersten P."/>
            <person name="Martinez A.T."/>
            <person name="Vicuna R."/>
            <person name="Cullen D."/>
        </authorList>
    </citation>
    <scope>NUCLEOTIDE SEQUENCE [LARGE SCALE GENOMIC DNA]</scope>
    <source>
        <strain evidence="1 2">B</strain>
    </source>
</reference>
<dbReference type="Proteomes" id="UP000016930">
    <property type="component" value="Unassembled WGS sequence"/>
</dbReference>
<dbReference type="EMBL" id="KB445791">
    <property type="protein sequence ID" value="EMD41555.1"/>
    <property type="molecule type" value="Genomic_DNA"/>
</dbReference>
<evidence type="ECO:0000313" key="1">
    <source>
        <dbReference type="EMBL" id="EMD41555.1"/>
    </source>
</evidence>
<dbReference type="HOGENOM" id="CLU_2483144_0_0_1"/>
<sequence>MTVLALSHKARSYFKLYSVLSISTDQKFPALSVRPFVALLVLHGLPKGCWCLARSLQLTYSSAYLVTCTPRLYLLLPSQIWVSSQIM</sequence>
<keyword evidence="2" id="KW-1185">Reference proteome</keyword>